<dbReference type="Gene3D" id="3.30.710.10">
    <property type="entry name" value="Potassium Channel Kv1.1, Chain A"/>
    <property type="match status" value="1"/>
</dbReference>
<dbReference type="AlphaFoldDB" id="A0A8J5G1Z0"/>
<sequence length="292" mass="33645">MQTKDGCLIVDNEDTKFSIRLVPDPNCITEDKQPIAKIMIHLDCTGSIDSHYVSPVYEKLFKTEKECIWHVEPVSRSSVTIEVKFLNLKISNSNDITSPLIWSDDSFPWDYTSKITLCSISRMFQESIHTDVTIETLDGSLKAHKAVLASSSPVFKQIFLDNLEEKQSSTIKIEDMSTDACSALLEYMYGTIKQDNFLKHRLPLLAAADKYNLQDLKKCCEEMLMEDIDSSNVFERLQEAWKYKLNDLVEDCFIYLFDFGKVHDLREELDDFFLHADRELLLEFFKESAAAT</sequence>
<dbReference type="InterPro" id="IPR011333">
    <property type="entry name" value="SKP1/BTB/POZ_sf"/>
</dbReference>
<dbReference type="InterPro" id="IPR000210">
    <property type="entry name" value="BTB/POZ_dom"/>
</dbReference>
<proteinExistence type="predicted"/>
<reference evidence="3 4" key="1">
    <citation type="submission" date="2020-08" db="EMBL/GenBank/DDBJ databases">
        <title>Plant Genome Project.</title>
        <authorList>
            <person name="Zhang R.-G."/>
        </authorList>
    </citation>
    <scope>NUCLEOTIDE SEQUENCE [LARGE SCALE GENOMIC DNA]</scope>
    <source>
        <tissue evidence="3">Rhizome</tissue>
    </source>
</reference>
<evidence type="ECO:0000313" key="4">
    <source>
        <dbReference type="Proteomes" id="UP000734854"/>
    </source>
</evidence>
<protein>
    <recommendedName>
        <fullName evidence="2">BTB domain-containing protein</fullName>
    </recommendedName>
</protein>
<accession>A0A8J5G1Z0</accession>
<evidence type="ECO:0000259" key="2">
    <source>
        <dbReference type="PROSITE" id="PS50097"/>
    </source>
</evidence>
<keyword evidence="4" id="KW-1185">Reference proteome</keyword>
<name>A0A8J5G1Z0_ZINOF</name>
<dbReference type="EMBL" id="JACMSC010000013">
    <property type="protein sequence ID" value="KAG6494532.1"/>
    <property type="molecule type" value="Genomic_DNA"/>
</dbReference>
<dbReference type="Proteomes" id="UP000734854">
    <property type="component" value="Unassembled WGS sequence"/>
</dbReference>
<evidence type="ECO:0000256" key="1">
    <source>
        <dbReference type="ARBA" id="ARBA00004906"/>
    </source>
</evidence>
<dbReference type="PANTHER" id="PTHR46672">
    <property type="entry name" value="OS08G0495500 PROTEIN-RELATED"/>
    <property type="match status" value="1"/>
</dbReference>
<dbReference type="Pfam" id="PF00651">
    <property type="entry name" value="BTB"/>
    <property type="match status" value="1"/>
</dbReference>
<feature type="domain" description="BTB" evidence="2">
    <location>
        <begin position="130"/>
        <end position="189"/>
    </location>
</feature>
<dbReference type="PANTHER" id="PTHR46672:SF1">
    <property type="entry name" value="OS08G0103600 PROTEIN"/>
    <property type="match status" value="1"/>
</dbReference>
<comment type="pathway">
    <text evidence="1">Protein modification; protein ubiquitination.</text>
</comment>
<comment type="caution">
    <text evidence="3">The sequence shown here is derived from an EMBL/GenBank/DDBJ whole genome shotgun (WGS) entry which is preliminary data.</text>
</comment>
<dbReference type="PROSITE" id="PS50097">
    <property type="entry name" value="BTB"/>
    <property type="match status" value="1"/>
</dbReference>
<dbReference type="CDD" id="cd18186">
    <property type="entry name" value="BTB_POZ_ZBTB_KLHL-like"/>
    <property type="match status" value="1"/>
</dbReference>
<evidence type="ECO:0000313" key="3">
    <source>
        <dbReference type="EMBL" id="KAG6494532.1"/>
    </source>
</evidence>
<gene>
    <name evidence="3" type="ORF">ZIOFF_049565</name>
</gene>
<dbReference type="SUPFAM" id="SSF54695">
    <property type="entry name" value="POZ domain"/>
    <property type="match status" value="1"/>
</dbReference>
<dbReference type="SMART" id="SM00225">
    <property type="entry name" value="BTB"/>
    <property type="match status" value="1"/>
</dbReference>
<organism evidence="3 4">
    <name type="scientific">Zingiber officinale</name>
    <name type="common">Ginger</name>
    <name type="synonym">Amomum zingiber</name>
    <dbReference type="NCBI Taxonomy" id="94328"/>
    <lineage>
        <taxon>Eukaryota</taxon>
        <taxon>Viridiplantae</taxon>
        <taxon>Streptophyta</taxon>
        <taxon>Embryophyta</taxon>
        <taxon>Tracheophyta</taxon>
        <taxon>Spermatophyta</taxon>
        <taxon>Magnoliopsida</taxon>
        <taxon>Liliopsida</taxon>
        <taxon>Zingiberales</taxon>
        <taxon>Zingiberaceae</taxon>
        <taxon>Zingiber</taxon>
    </lineage>
</organism>
<dbReference type="InterPro" id="IPR044714">
    <property type="entry name" value="AtSIBP1-like"/>
</dbReference>